<feature type="domain" description="Glucosamine inositolphosphorylceramide transferase 1 N-terminal" evidence="8">
    <location>
        <begin position="84"/>
        <end position="387"/>
    </location>
</feature>
<evidence type="ECO:0000256" key="1">
    <source>
        <dbReference type="ARBA" id="ARBA00004370"/>
    </source>
</evidence>
<dbReference type="PANTHER" id="PTHR48261">
    <property type="entry name" value="ACETYLGLUCOSAMINYLTRANSFERASE"/>
    <property type="match status" value="1"/>
</dbReference>
<name>A0A9N7MRT8_STRHE</name>
<evidence type="ECO:0000313" key="9">
    <source>
        <dbReference type="EMBL" id="CAA0814343.1"/>
    </source>
</evidence>
<dbReference type="FunFam" id="2.115.10.20:FF:000004">
    <property type="entry name" value="Glucosamine inositolphosphorylceramide transferase 1"/>
    <property type="match status" value="1"/>
</dbReference>
<accession>A0A9N7MRT8</accession>
<evidence type="ECO:0000259" key="8">
    <source>
        <dbReference type="Pfam" id="PF24793"/>
    </source>
</evidence>
<keyword evidence="6" id="KW-0812">Transmembrane</keyword>
<feature type="transmembrane region" description="Helical" evidence="6">
    <location>
        <begin position="398"/>
        <end position="418"/>
    </location>
</feature>
<keyword evidence="10" id="KW-1185">Reference proteome</keyword>
<evidence type="ECO:0000259" key="7">
    <source>
        <dbReference type="Pfam" id="PF09258"/>
    </source>
</evidence>
<dbReference type="PANTHER" id="PTHR48261:SF6">
    <property type="entry name" value="GLYCOSYLTRANSFERASE FAMILY PROTEIN"/>
    <property type="match status" value="1"/>
</dbReference>
<evidence type="ECO:0000313" key="10">
    <source>
        <dbReference type="Proteomes" id="UP001153555"/>
    </source>
</evidence>
<comment type="caution">
    <text evidence="9">The sequence shown here is derived from an EMBL/GenBank/DDBJ whole genome shotgun (WGS) entry which is preliminary data.</text>
</comment>
<sequence length="754" mass="84183">MPAASGCGGIGWWWAWDDGGGVKKSIHSSATKNGHHNNGERACVLSSAFAYFLFSFVVLGSIGSLYARFMGTANVRAGMTTLGCQEDSEGSWAIGIFYGDSPFTLKPIEAMNVWKNQTAAWPVANPVVTCASLSGAGFPSNFVADPFLYVKDDILYLFFETKNTITMQGDIGVALSLDKGATWQQLGIALDEDWHLSYPYIFEYNGIIYMMPEGSSKGDLRLYRAINFPLEWTFDKIIMKRPLVDSFMIPHEGKFWLFGSDHSQIGSRKNGHLEIWYSHSPFGPWRPHKMNPVYNTGRSTGARNGGRPFVFNGSLYRVGQDCGQTYGHHIRIFKLLTLTTDKFREAEVPSGLDLPVKGQKKWNTARAHHLDVRQLGSGGWVAVLDGDRVLSGDPTRRFLLGSVLAVTLFATILFGAVIGKRSDNTSNNSVNNFTTLRPNRARSRLRLRTCCTGIFVLILILAAVILTFAAVTRIYGRGTDEPYSLGGDYSQFTLVMMSSHLPNLKMLVRRYSRCASVREIVIVCDKGEQASNFDSAVPIRVRNDEGQNRSDPLLETRAVLELDDDIMMTCDDIERGFRVWREHPDKMVGFYPRRDNSILTGAAFVDRSVLGRYWGEEHFNCEDLLMYANLSGRGRGVVEYVRRPPWVVVDTYKIFRMANIRNKCLAKFDGIYGSLSGRKVKFGIRRTDGTSPLHALGTCPLLLCSSPLLHLRPAAALLEPCSTESGLGALFSASFEDFRKFGRSWHSLLRHLSD</sequence>
<protein>
    <submittedName>
        <fullName evidence="9">Glycosyltransferase family protein 64 protein C5</fullName>
    </submittedName>
</protein>
<organism evidence="9 10">
    <name type="scientific">Striga hermonthica</name>
    <name type="common">Purple witchweed</name>
    <name type="synonym">Buchnera hermonthica</name>
    <dbReference type="NCBI Taxonomy" id="68872"/>
    <lineage>
        <taxon>Eukaryota</taxon>
        <taxon>Viridiplantae</taxon>
        <taxon>Streptophyta</taxon>
        <taxon>Embryophyta</taxon>
        <taxon>Tracheophyta</taxon>
        <taxon>Spermatophyta</taxon>
        <taxon>Magnoliopsida</taxon>
        <taxon>eudicotyledons</taxon>
        <taxon>Gunneridae</taxon>
        <taxon>Pentapetalae</taxon>
        <taxon>asterids</taxon>
        <taxon>lamiids</taxon>
        <taxon>Lamiales</taxon>
        <taxon>Orobanchaceae</taxon>
        <taxon>Buchnereae</taxon>
        <taxon>Striga</taxon>
    </lineage>
</organism>
<feature type="domain" description="Glycosyl transferase 64" evidence="7">
    <location>
        <begin position="492"/>
        <end position="594"/>
    </location>
</feature>
<dbReference type="AlphaFoldDB" id="A0A9N7MRT8"/>
<dbReference type="Gene3D" id="2.115.10.20">
    <property type="entry name" value="Glycosyl hydrolase domain, family 43"/>
    <property type="match status" value="1"/>
</dbReference>
<keyword evidence="4 6" id="KW-0472">Membrane</keyword>
<reference evidence="9" key="1">
    <citation type="submission" date="2019-12" db="EMBL/GenBank/DDBJ databases">
        <authorList>
            <person name="Scholes J."/>
        </authorList>
    </citation>
    <scope>NUCLEOTIDE SEQUENCE</scope>
</reference>
<dbReference type="InterPro" id="IPR015338">
    <property type="entry name" value="GT64_dom"/>
</dbReference>
<dbReference type="SUPFAM" id="SSF53448">
    <property type="entry name" value="Nucleotide-diphospho-sugar transferases"/>
    <property type="match status" value="1"/>
</dbReference>
<keyword evidence="3" id="KW-0808">Transferase</keyword>
<evidence type="ECO:0000256" key="5">
    <source>
        <dbReference type="ARBA" id="ARBA00023157"/>
    </source>
</evidence>
<dbReference type="Proteomes" id="UP001153555">
    <property type="component" value="Unassembled WGS sequence"/>
</dbReference>
<proteinExistence type="inferred from homology"/>
<feature type="transmembrane region" description="Helical" evidence="6">
    <location>
        <begin position="42"/>
        <end position="66"/>
    </location>
</feature>
<dbReference type="SUPFAM" id="SSF75005">
    <property type="entry name" value="Arabinanase/levansucrase/invertase"/>
    <property type="match status" value="1"/>
</dbReference>
<comment type="subcellular location">
    <subcellularLocation>
        <location evidence="1">Membrane</location>
    </subcellularLocation>
</comment>
<dbReference type="InterPro" id="IPR056442">
    <property type="entry name" value="GINT1_N"/>
</dbReference>
<dbReference type="OrthoDB" id="5954868at2759"/>
<dbReference type="EMBL" id="CACSLK010012206">
    <property type="protein sequence ID" value="CAA0814343.1"/>
    <property type="molecule type" value="Genomic_DNA"/>
</dbReference>
<dbReference type="GO" id="GO:0016757">
    <property type="term" value="F:glycosyltransferase activity"/>
    <property type="evidence" value="ECO:0007669"/>
    <property type="project" value="InterPro"/>
</dbReference>
<dbReference type="Gene3D" id="3.90.550.10">
    <property type="entry name" value="Spore Coat Polysaccharide Biosynthesis Protein SpsA, Chain A"/>
    <property type="match status" value="1"/>
</dbReference>
<gene>
    <name evidence="9" type="ORF">SHERM_14639</name>
</gene>
<dbReference type="GO" id="GO:0016020">
    <property type="term" value="C:membrane"/>
    <property type="evidence" value="ECO:0007669"/>
    <property type="project" value="UniProtKB-SubCell"/>
</dbReference>
<dbReference type="InterPro" id="IPR023296">
    <property type="entry name" value="Glyco_hydro_beta-prop_sf"/>
</dbReference>
<evidence type="ECO:0000256" key="3">
    <source>
        <dbReference type="ARBA" id="ARBA00022679"/>
    </source>
</evidence>
<evidence type="ECO:0000256" key="4">
    <source>
        <dbReference type="ARBA" id="ARBA00023136"/>
    </source>
</evidence>
<evidence type="ECO:0000256" key="6">
    <source>
        <dbReference type="SAM" id="Phobius"/>
    </source>
</evidence>
<dbReference type="Pfam" id="PF24793">
    <property type="entry name" value="GINT1_N"/>
    <property type="match status" value="1"/>
</dbReference>
<dbReference type="InterPro" id="IPR029044">
    <property type="entry name" value="Nucleotide-diphossugar_trans"/>
</dbReference>
<dbReference type="Pfam" id="PF09258">
    <property type="entry name" value="Glyco_transf_64"/>
    <property type="match status" value="1"/>
</dbReference>
<evidence type="ECO:0000256" key="2">
    <source>
        <dbReference type="ARBA" id="ARBA00008700"/>
    </source>
</evidence>
<keyword evidence="5" id="KW-1015">Disulfide bond</keyword>
<comment type="similarity">
    <text evidence="2">Belongs to the glycosyltransferase 64 family.</text>
</comment>
<dbReference type="InterPro" id="IPR004263">
    <property type="entry name" value="Exostosin"/>
</dbReference>
<keyword evidence="6" id="KW-1133">Transmembrane helix</keyword>
<feature type="transmembrane region" description="Helical" evidence="6">
    <location>
        <begin position="447"/>
        <end position="469"/>
    </location>
</feature>